<dbReference type="Proteomes" id="UP000431922">
    <property type="component" value="Unassembled WGS sequence"/>
</dbReference>
<evidence type="ECO:0000256" key="6">
    <source>
        <dbReference type="SAM" id="SignalP"/>
    </source>
</evidence>
<comment type="caution">
    <text evidence="7">The sequence shown here is derived from an EMBL/GenBank/DDBJ whole genome shotgun (WGS) entry which is preliminary data.</text>
</comment>
<evidence type="ECO:0000256" key="1">
    <source>
        <dbReference type="ARBA" id="ARBA00004442"/>
    </source>
</evidence>
<dbReference type="InterPro" id="IPR010583">
    <property type="entry name" value="MipA"/>
</dbReference>
<dbReference type="EMBL" id="WTYL01000001">
    <property type="protein sequence ID" value="MXP43073.1"/>
    <property type="molecule type" value="Genomic_DNA"/>
</dbReference>
<accession>A0A845AU51</accession>
<sequence length="266" mass="28413">MFEKQIFRSACILASLASFPALAQENDGAEEPRKVRIALGAQAVPSYPGSDKFSIRPLFDVATARGDELYEFEAPDESFGFAILRSGDLAVGPALNLEGSRTASDVGTDLPKVGFTVEAGIFAQYSLSDSFRLRGEVRRGLGGHEGWIGTFGADFVAREGNDWLLSAGPRVTLVDSNYSSAYFSVAPEDSAASGLPAYMADGGVQAVGATVGYLRQLTPRWGIYSYAKYDRLVGDAADSPIVRQYGSRDQISGGLALTYTFGADRD</sequence>
<dbReference type="Pfam" id="PF06629">
    <property type="entry name" value="MipA"/>
    <property type="match status" value="1"/>
</dbReference>
<protein>
    <recommendedName>
        <fullName evidence="9">MipA/OmpV family protein</fullName>
    </recommendedName>
</protein>
<evidence type="ECO:0008006" key="9">
    <source>
        <dbReference type="Google" id="ProtNLM"/>
    </source>
</evidence>
<proteinExistence type="inferred from homology"/>
<keyword evidence="8" id="KW-1185">Reference proteome</keyword>
<name>A0A845AU51_9SPHN</name>
<feature type="signal peptide" evidence="6">
    <location>
        <begin position="1"/>
        <end position="23"/>
    </location>
</feature>
<organism evidence="7 8">
    <name type="scientific">Allopontixanthobacter sediminis</name>
    <dbReference type="NCBI Taxonomy" id="1689985"/>
    <lineage>
        <taxon>Bacteria</taxon>
        <taxon>Pseudomonadati</taxon>
        <taxon>Pseudomonadota</taxon>
        <taxon>Alphaproteobacteria</taxon>
        <taxon>Sphingomonadales</taxon>
        <taxon>Erythrobacteraceae</taxon>
        <taxon>Allopontixanthobacter</taxon>
    </lineage>
</organism>
<dbReference type="AlphaFoldDB" id="A0A845AU51"/>
<evidence type="ECO:0000256" key="3">
    <source>
        <dbReference type="ARBA" id="ARBA00022729"/>
    </source>
</evidence>
<gene>
    <name evidence="7" type="ORF">GRI65_01230</name>
</gene>
<dbReference type="PANTHER" id="PTHR38776:SF1">
    <property type="entry name" value="MLTA-INTERACTING PROTEIN-RELATED"/>
    <property type="match status" value="1"/>
</dbReference>
<dbReference type="OrthoDB" id="5462484at2"/>
<dbReference type="PANTHER" id="PTHR38776">
    <property type="entry name" value="MLTA-INTERACTING PROTEIN-RELATED"/>
    <property type="match status" value="1"/>
</dbReference>
<evidence type="ECO:0000256" key="2">
    <source>
        <dbReference type="ARBA" id="ARBA00005722"/>
    </source>
</evidence>
<evidence type="ECO:0000313" key="7">
    <source>
        <dbReference type="EMBL" id="MXP43073.1"/>
    </source>
</evidence>
<comment type="similarity">
    <text evidence="2">Belongs to the MipA/OmpV family.</text>
</comment>
<evidence type="ECO:0000256" key="5">
    <source>
        <dbReference type="ARBA" id="ARBA00023237"/>
    </source>
</evidence>
<keyword evidence="5" id="KW-0998">Cell outer membrane</keyword>
<reference evidence="7 8" key="1">
    <citation type="submission" date="2019-12" db="EMBL/GenBank/DDBJ databases">
        <title>Genomic-based taxomic classification of the family Erythrobacteraceae.</title>
        <authorList>
            <person name="Xu L."/>
        </authorList>
    </citation>
    <scope>NUCLEOTIDE SEQUENCE [LARGE SCALE GENOMIC DNA]</scope>
    <source>
        <strain evidence="7 8">KCTC 42453</strain>
    </source>
</reference>
<dbReference type="GO" id="GO:0009279">
    <property type="term" value="C:cell outer membrane"/>
    <property type="evidence" value="ECO:0007669"/>
    <property type="project" value="UniProtKB-SubCell"/>
</dbReference>
<evidence type="ECO:0000313" key="8">
    <source>
        <dbReference type="Proteomes" id="UP000431922"/>
    </source>
</evidence>
<keyword evidence="3 6" id="KW-0732">Signal</keyword>
<comment type="subcellular location">
    <subcellularLocation>
        <location evidence="1">Cell outer membrane</location>
    </subcellularLocation>
</comment>
<keyword evidence="4" id="KW-0472">Membrane</keyword>
<evidence type="ECO:0000256" key="4">
    <source>
        <dbReference type="ARBA" id="ARBA00023136"/>
    </source>
</evidence>
<dbReference type="RefSeq" id="WP_160754722.1">
    <property type="nucleotide sequence ID" value="NZ_WTYL01000001.1"/>
</dbReference>
<feature type="chain" id="PRO_5032753784" description="MipA/OmpV family protein" evidence="6">
    <location>
        <begin position="24"/>
        <end position="266"/>
    </location>
</feature>